<name>A0A174DCX3_9CLOT</name>
<sequence>MEIRGNEGNIVEPCEQENFKTNCAPDESSELEVKCTNISNAKCVGILAEKIHDCVYLESLQFADKDEVFAIDNYDPKNPSCNTQYRVGDAVCIDEISLCYDNIGIKDDDTTEGIAHTNPNALGEGNICVRYDMEDKVFSAVPGTGVAVYNYPDNAVDDENLKCNTNIPSIVNLYDEFEGTANRTRCNAEQENAVVPKSRVFKQGVRYHVDNLKIKIKGRIGNRPFTATKDYSCYGDLYGNGSRITVNPVEITKKDTLGNGEGCGTDVGLNFTPVNLYGRVSVPSDGRTVRSNIKLEHCLSADCVETTERYGDYGEGYIHATVGYSFLVNHNIRHTTSEELAVFTNPCGVECHDASRESDCNGNDTGDVATKPRRCGCRR</sequence>
<accession>A0A174DCX3</accession>
<dbReference type="EMBL" id="MAPZ01000014">
    <property type="protein sequence ID" value="OBY11361.1"/>
    <property type="molecule type" value="Genomic_DNA"/>
</dbReference>
<evidence type="ECO:0000313" key="2">
    <source>
        <dbReference type="Proteomes" id="UP000092714"/>
    </source>
</evidence>
<dbReference type="eggNOG" id="ENOG5032ATR">
    <property type="taxonomic scope" value="Bacteria"/>
</dbReference>
<dbReference type="RefSeq" id="WP_027097826.1">
    <property type="nucleotide sequence ID" value="NZ_CABHIH010000001.1"/>
</dbReference>
<protein>
    <submittedName>
        <fullName evidence="1">Uncharacterized protein</fullName>
    </submittedName>
</protein>
<dbReference type="GeneID" id="42775658"/>
<evidence type="ECO:0000313" key="1">
    <source>
        <dbReference type="EMBL" id="OBY11361.1"/>
    </source>
</evidence>
<keyword evidence="2" id="KW-1185">Reference proteome</keyword>
<dbReference type="Proteomes" id="UP000092714">
    <property type="component" value="Unassembled WGS sequence"/>
</dbReference>
<organism evidence="1 2">
    <name type="scientific">Clostridium paraputrificum</name>
    <dbReference type="NCBI Taxonomy" id="29363"/>
    <lineage>
        <taxon>Bacteria</taxon>
        <taxon>Bacillati</taxon>
        <taxon>Bacillota</taxon>
        <taxon>Clostridia</taxon>
        <taxon>Eubacteriales</taxon>
        <taxon>Clostridiaceae</taxon>
        <taxon>Clostridium</taxon>
    </lineage>
</organism>
<reference evidence="1 2" key="1">
    <citation type="submission" date="2016-06" db="EMBL/GenBank/DDBJ databases">
        <authorList>
            <person name="Kjaerup R.B."/>
            <person name="Dalgaard T.S."/>
            <person name="Juul-Madsen H.R."/>
        </authorList>
    </citation>
    <scope>NUCLEOTIDE SEQUENCE [LARGE SCALE GENOMIC DNA]</scope>
    <source>
        <strain evidence="1 2">373-A1</strain>
    </source>
</reference>
<dbReference type="AlphaFoldDB" id="A0A174DCX3"/>
<gene>
    <name evidence="1" type="ORF">CP373A1_05250</name>
</gene>
<comment type="caution">
    <text evidence="1">The sequence shown here is derived from an EMBL/GenBank/DDBJ whole genome shotgun (WGS) entry which is preliminary data.</text>
</comment>
<proteinExistence type="predicted"/>